<evidence type="ECO:0000313" key="2">
    <source>
        <dbReference type="EMBL" id="GFN90209.1"/>
    </source>
</evidence>
<dbReference type="Pfam" id="PF00024">
    <property type="entry name" value="PAN_1"/>
    <property type="match status" value="2"/>
</dbReference>
<protein>
    <recommendedName>
        <fullName evidence="1">Apple domain-containing protein</fullName>
    </recommendedName>
</protein>
<dbReference type="InterPro" id="IPR052774">
    <property type="entry name" value="Celegans_DevNeuronal_Protein"/>
</dbReference>
<dbReference type="CDD" id="cd01099">
    <property type="entry name" value="PAN_AP_HGF"/>
    <property type="match status" value="1"/>
</dbReference>
<gene>
    <name evidence="2" type="ORF">PoB_001671500</name>
</gene>
<dbReference type="Gene3D" id="3.50.4.10">
    <property type="entry name" value="Hepatocyte Growth Factor"/>
    <property type="match status" value="2"/>
</dbReference>
<dbReference type="SMART" id="SM00473">
    <property type="entry name" value="PAN_AP"/>
    <property type="match status" value="2"/>
</dbReference>
<reference evidence="2 3" key="1">
    <citation type="journal article" date="2021" name="Elife">
        <title>Chloroplast acquisition without the gene transfer in kleptoplastic sea slugs, Plakobranchus ocellatus.</title>
        <authorList>
            <person name="Maeda T."/>
            <person name="Takahashi S."/>
            <person name="Yoshida T."/>
            <person name="Shimamura S."/>
            <person name="Takaki Y."/>
            <person name="Nagai Y."/>
            <person name="Toyoda A."/>
            <person name="Suzuki Y."/>
            <person name="Arimoto A."/>
            <person name="Ishii H."/>
            <person name="Satoh N."/>
            <person name="Nishiyama T."/>
            <person name="Hasebe M."/>
            <person name="Maruyama T."/>
            <person name="Minagawa J."/>
            <person name="Obokata J."/>
            <person name="Shigenobu S."/>
        </authorList>
    </citation>
    <scope>NUCLEOTIDE SEQUENCE [LARGE SCALE GENOMIC DNA]</scope>
</reference>
<proteinExistence type="predicted"/>
<dbReference type="InterPro" id="IPR003609">
    <property type="entry name" value="Pan_app"/>
</dbReference>
<evidence type="ECO:0000259" key="1">
    <source>
        <dbReference type="PROSITE" id="PS50948"/>
    </source>
</evidence>
<evidence type="ECO:0000313" key="3">
    <source>
        <dbReference type="Proteomes" id="UP000735302"/>
    </source>
</evidence>
<dbReference type="PROSITE" id="PS50948">
    <property type="entry name" value="PAN"/>
    <property type="match status" value="1"/>
</dbReference>
<dbReference type="AlphaFoldDB" id="A0AAV3Z4Z2"/>
<comment type="caution">
    <text evidence="2">The sequence shown here is derived from an EMBL/GenBank/DDBJ whole genome shotgun (WGS) entry which is preliminary data.</text>
</comment>
<name>A0AAV3Z4Z2_9GAST</name>
<sequence>MPPLKPSPFGDQQDTWSQERSAFEKTFNKLPNHVLTLQHKRKVPSVSVEECARRCLFEQTFRCAGFDYEPGYANCWLTDRTVAESGVKFHTGADFYERDFGGALSNFISFGHGSLPFVDDSTVYQKSMFHLDLGACAQVCLSQTTFDCASFDYVFGERSCHMSRYVASTVGGLQNETMPTHRVMHYEKKAFNPSRPNNTPTIPITPSCFLTSAHNASPFPRSVTQLWIFSWGKAIERHPVHEHR</sequence>
<keyword evidence="3" id="KW-1185">Reference proteome</keyword>
<dbReference type="SUPFAM" id="SSF57414">
    <property type="entry name" value="Hairpin loop containing domain-like"/>
    <property type="match status" value="2"/>
</dbReference>
<accession>A0AAV3Z4Z2</accession>
<feature type="domain" description="Apple" evidence="1">
    <location>
        <begin position="22"/>
        <end position="100"/>
    </location>
</feature>
<dbReference type="GO" id="GO:0009653">
    <property type="term" value="P:anatomical structure morphogenesis"/>
    <property type="evidence" value="ECO:0007669"/>
    <property type="project" value="TreeGrafter"/>
</dbReference>
<dbReference type="PANTHER" id="PTHR47327:SF7">
    <property type="entry name" value="GH08941P"/>
    <property type="match status" value="1"/>
</dbReference>
<organism evidence="2 3">
    <name type="scientific">Plakobranchus ocellatus</name>
    <dbReference type="NCBI Taxonomy" id="259542"/>
    <lineage>
        <taxon>Eukaryota</taxon>
        <taxon>Metazoa</taxon>
        <taxon>Spiralia</taxon>
        <taxon>Lophotrochozoa</taxon>
        <taxon>Mollusca</taxon>
        <taxon>Gastropoda</taxon>
        <taxon>Heterobranchia</taxon>
        <taxon>Euthyneura</taxon>
        <taxon>Panpulmonata</taxon>
        <taxon>Sacoglossa</taxon>
        <taxon>Placobranchoidea</taxon>
        <taxon>Plakobranchidae</taxon>
        <taxon>Plakobranchus</taxon>
    </lineage>
</organism>
<dbReference type="PANTHER" id="PTHR47327">
    <property type="entry name" value="FI18240P1-RELATED"/>
    <property type="match status" value="1"/>
</dbReference>
<dbReference type="Proteomes" id="UP000735302">
    <property type="component" value="Unassembled WGS sequence"/>
</dbReference>
<dbReference type="EMBL" id="BLXT01002015">
    <property type="protein sequence ID" value="GFN90209.1"/>
    <property type="molecule type" value="Genomic_DNA"/>
</dbReference>